<comment type="pathway">
    <text evidence="1">Protein modification; protein ubiquitination.</text>
</comment>
<dbReference type="SUPFAM" id="SSF54695">
    <property type="entry name" value="POZ domain"/>
    <property type="match status" value="1"/>
</dbReference>
<evidence type="ECO:0000256" key="3">
    <source>
        <dbReference type="ARBA" id="ARBA00022786"/>
    </source>
</evidence>
<evidence type="ECO:0000313" key="7">
    <source>
        <dbReference type="EMBL" id="PIA62088.1"/>
    </source>
</evidence>
<dbReference type="InParanoid" id="A0A2G5F248"/>
<dbReference type="InterPro" id="IPR001232">
    <property type="entry name" value="SKP1-like"/>
</dbReference>
<dbReference type="SMART" id="SM00512">
    <property type="entry name" value="Skp1"/>
    <property type="match status" value="1"/>
</dbReference>
<protein>
    <submittedName>
        <fullName evidence="7">Uncharacterized protein</fullName>
    </submittedName>
</protein>
<feature type="region of interest" description="Disordered" evidence="4">
    <location>
        <begin position="1"/>
        <end position="35"/>
    </location>
</feature>
<dbReference type="InterPro" id="IPR016073">
    <property type="entry name" value="Skp1_comp_POZ"/>
</dbReference>
<dbReference type="Gene3D" id="3.30.710.10">
    <property type="entry name" value="Potassium Channel Kv1.1, Chain A"/>
    <property type="match status" value="1"/>
</dbReference>
<feature type="domain" description="SKP1 component POZ" evidence="6">
    <location>
        <begin position="48"/>
        <end position="106"/>
    </location>
</feature>
<dbReference type="STRING" id="218851.A0A2G5F248"/>
<dbReference type="GO" id="GO:0006511">
    <property type="term" value="P:ubiquitin-dependent protein catabolic process"/>
    <property type="evidence" value="ECO:0007669"/>
    <property type="project" value="InterPro"/>
</dbReference>
<dbReference type="OrthoDB" id="7827685at2759"/>
<evidence type="ECO:0000313" key="8">
    <source>
        <dbReference type="Proteomes" id="UP000230069"/>
    </source>
</evidence>
<dbReference type="FunFam" id="3.30.710.10:FF:000026">
    <property type="entry name" value="E3 ubiquitin ligase complex SCF subunit"/>
    <property type="match status" value="1"/>
</dbReference>
<dbReference type="Pfam" id="PF03931">
    <property type="entry name" value="Skp1_POZ"/>
    <property type="match status" value="1"/>
</dbReference>
<comment type="similarity">
    <text evidence="2">Belongs to the SKP1 family.</text>
</comment>
<keyword evidence="8" id="KW-1185">Reference proteome</keyword>
<dbReference type="GO" id="GO:0016567">
    <property type="term" value="P:protein ubiquitination"/>
    <property type="evidence" value="ECO:0007669"/>
    <property type="project" value="UniProtKB-UniRule"/>
</dbReference>
<dbReference type="SUPFAM" id="SSF81382">
    <property type="entry name" value="Skp1 dimerisation domain-like"/>
    <property type="match status" value="1"/>
</dbReference>
<name>A0A2G5F248_AQUCA</name>
<dbReference type="InterPro" id="IPR011333">
    <property type="entry name" value="SKP1/BTB/POZ_sf"/>
</dbReference>
<dbReference type="InterPro" id="IPR016072">
    <property type="entry name" value="Skp1_comp_dimer"/>
</dbReference>
<dbReference type="GO" id="GO:0009867">
    <property type="term" value="P:jasmonic acid mediated signaling pathway"/>
    <property type="evidence" value="ECO:0007669"/>
    <property type="project" value="UniProtKB-ARBA"/>
</dbReference>
<dbReference type="InterPro" id="IPR036296">
    <property type="entry name" value="SKP1-like_dim_sf"/>
</dbReference>
<keyword evidence="3" id="KW-0833">Ubl conjugation pathway</keyword>
<dbReference type="EMBL" id="KZ305019">
    <property type="protein sequence ID" value="PIA62088.1"/>
    <property type="molecule type" value="Genomic_DNA"/>
</dbReference>
<sequence length="197" mass="22517">MATKDSDNTESMEKLTLKSSEHEEGSSSNTTKDKGKAVIVEEDVKEKKLITLRTSDGIEFVVEEGAMLLSETIKHIIEDGCADNVIPLHNVTGKYLGMIIEYCKKHYGKMSRDEEELKKWDAEFIDLDIPTLFDLITAADYLSVKDLLELMVEKVLSMIRGRTPEQMRASFGIENDFTPEEEEEYRSTHRWAFDDLV</sequence>
<dbReference type="UniPathway" id="UPA00143"/>
<evidence type="ECO:0000256" key="2">
    <source>
        <dbReference type="ARBA" id="ARBA00009993"/>
    </source>
</evidence>
<organism evidence="7 8">
    <name type="scientific">Aquilegia coerulea</name>
    <name type="common">Rocky mountain columbine</name>
    <dbReference type="NCBI Taxonomy" id="218851"/>
    <lineage>
        <taxon>Eukaryota</taxon>
        <taxon>Viridiplantae</taxon>
        <taxon>Streptophyta</taxon>
        <taxon>Embryophyta</taxon>
        <taxon>Tracheophyta</taxon>
        <taxon>Spermatophyta</taxon>
        <taxon>Magnoliopsida</taxon>
        <taxon>Ranunculales</taxon>
        <taxon>Ranunculaceae</taxon>
        <taxon>Thalictroideae</taxon>
        <taxon>Aquilegia</taxon>
    </lineage>
</organism>
<dbReference type="AlphaFoldDB" id="A0A2G5F248"/>
<evidence type="ECO:0000256" key="1">
    <source>
        <dbReference type="ARBA" id="ARBA00004906"/>
    </source>
</evidence>
<evidence type="ECO:0000256" key="4">
    <source>
        <dbReference type="SAM" id="MobiDB-lite"/>
    </source>
</evidence>
<dbReference type="Pfam" id="PF01466">
    <property type="entry name" value="Skp1"/>
    <property type="match status" value="1"/>
</dbReference>
<evidence type="ECO:0000259" key="6">
    <source>
        <dbReference type="Pfam" id="PF03931"/>
    </source>
</evidence>
<accession>A0A2G5F248</accession>
<feature type="domain" description="SKP1 component dimerisation" evidence="5">
    <location>
        <begin position="145"/>
        <end position="192"/>
    </location>
</feature>
<dbReference type="Proteomes" id="UP000230069">
    <property type="component" value="Unassembled WGS sequence"/>
</dbReference>
<evidence type="ECO:0000259" key="5">
    <source>
        <dbReference type="Pfam" id="PF01466"/>
    </source>
</evidence>
<reference evidence="7 8" key="1">
    <citation type="submission" date="2017-09" db="EMBL/GenBank/DDBJ databases">
        <title>WGS assembly of Aquilegia coerulea Goldsmith.</title>
        <authorList>
            <person name="Hodges S."/>
            <person name="Kramer E."/>
            <person name="Nordborg M."/>
            <person name="Tomkins J."/>
            <person name="Borevitz J."/>
            <person name="Derieg N."/>
            <person name="Yan J."/>
            <person name="Mihaltcheva S."/>
            <person name="Hayes R.D."/>
            <person name="Rokhsar D."/>
        </authorList>
    </citation>
    <scope>NUCLEOTIDE SEQUENCE [LARGE SCALE GENOMIC DNA]</scope>
    <source>
        <strain evidence="8">cv. Goldsmith</strain>
    </source>
</reference>
<gene>
    <name evidence="7" type="ORF">AQUCO_00200230v1</name>
</gene>
<dbReference type="PANTHER" id="PTHR11165">
    <property type="entry name" value="SKP1"/>
    <property type="match status" value="1"/>
</dbReference>
<dbReference type="InterPro" id="IPR016897">
    <property type="entry name" value="SKP1"/>
</dbReference>
<proteinExistence type="inferred from homology"/>